<keyword evidence="1" id="KW-0378">Hydrolase</keyword>
<dbReference type="GO" id="GO:0000287">
    <property type="term" value="F:magnesium ion binding"/>
    <property type="evidence" value="ECO:0007669"/>
    <property type="project" value="TreeGrafter"/>
</dbReference>
<comment type="caution">
    <text evidence="1">The sequence shown here is derived from an EMBL/GenBank/DDBJ whole genome shotgun (WGS) entry which is preliminary data.</text>
</comment>
<dbReference type="Gene3D" id="3.40.50.1000">
    <property type="entry name" value="HAD superfamily/HAD-like"/>
    <property type="match status" value="1"/>
</dbReference>
<dbReference type="RefSeq" id="WP_056989510.1">
    <property type="nucleotide sequence ID" value="NZ_AYZJ01000034.1"/>
</dbReference>
<dbReference type="PATRIC" id="fig|1423730.4.peg.1898"/>
<accession>A0A0R2F9W3</accession>
<dbReference type="Gene3D" id="3.30.1240.10">
    <property type="match status" value="1"/>
</dbReference>
<dbReference type="NCBIfam" id="TIGR01484">
    <property type="entry name" value="HAD-SF-IIB"/>
    <property type="match status" value="1"/>
</dbReference>
<protein>
    <submittedName>
        <fullName evidence="1">Hydrolase of the HAD superfamily protein</fullName>
    </submittedName>
</protein>
<reference evidence="1 2" key="1">
    <citation type="journal article" date="2015" name="Genome Announc.">
        <title>Expanding the biotechnology potential of lactobacilli through comparative genomics of 213 strains and associated genera.</title>
        <authorList>
            <person name="Sun Z."/>
            <person name="Harris H.M."/>
            <person name="McCann A."/>
            <person name="Guo C."/>
            <person name="Argimon S."/>
            <person name="Zhang W."/>
            <person name="Yang X."/>
            <person name="Jeffery I.B."/>
            <person name="Cooney J.C."/>
            <person name="Kagawa T.F."/>
            <person name="Liu W."/>
            <person name="Song Y."/>
            <person name="Salvetti E."/>
            <person name="Wrobel A."/>
            <person name="Rasinkangas P."/>
            <person name="Parkhill J."/>
            <person name="Rea M.C."/>
            <person name="O'Sullivan O."/>
            <person name="Ritari J."/>
            <person name="Douillard F.P."/>
            <person name="Paul Ross R."/>
            <person name="Yang R."/>
            <person name="Briner A.E."/>
            <person name="Felis G.E."/>
            <person name="de Vos W.M."/>
            <person name="Barrangou R."/>
            <person name="Klaenhammer T.R."/>
            <person name="Caufield P.W."/>
            <person name="Cui Y."/>
            <person name="Zhang H."/>
            <person name="O'Toole P.W."/>
        </authorList>
    </citation>
    <scope>NUCLEOTIDE SEQUENCE [LARGE SCALE GENOMIC DNA]</scope>
    <source>
        <strain evidence="1 2">DSM 22697</strain>
    </source>
</reference>
<evidence type="ECO:0000313" key="2">
    <source>
        <dbReference type="Proteomes" id="UP000050865"/>
    </source>
</evidence>
<name>A0A0R2F9W3_9LACO</name>
<dbReference type="InterPro" id="IPR023214">
    <property type="entry name" value="HAD_sf"/>
</dbReference>
<dbReference type="EMBL" id="AYZJ01000034">
    <property type="protein sequence ID" value="KRN22186.1"/>
    <property type="molecule type" value="Genomic_DNA"/>
</dbReference>
<dbReference type="GO" id="GO:0016791">
    <property type="term" value="F:phosphatase activity"/>
    <property type="evidence" value="ECO:0007669"/>
    <property type="project" value="TreeGrafter"/>
</dbReference>
<dbReference type="SFLD" id="SFLDG01140">
    <property type="entry name" value="C2.B:_Phosphomannomutase_and_P"/>
    <property type="match status" value="1"/>
</dbReference>
<keyword evidence="2" id="KW-1185">Reference proteome</keyword>
<dbReference type="InterPro" id="IPR006379">
    <property type="entry name" value="HAD-SF_hydro_IIB"/>
</dbReference>
<gene>
    <name evidence="1" type="ORF">FC75_GL001822</name>
</gene>
<evidence type="ECO:0000313" key="1">
    <source>
        <dbReference type="EMBL" id="KRN22186.1"/>
    </source>
</evidence>
<dbReference type="STRING" id="1423730.FC75_GL001822"/>
<dbReference type="AlphaFoldDB" id="A0A0R2F9W3"/>
<proteinExistence type="predicted"/>
<sequence length="273" mass="29598">MTSVKLIASDLDRTLLLADSSLPAGIFDRISALHKAGIEFVAASGRGVYTLEDLFAPVHDQMSFLAENGGVLKHAGQVVGATYLTPAQVADIVNFVRTQPNVIALGNGLDATYLDQSERQYQPELSHFITRFRIAPDLARLDAPLAKLSLYFPKGGAYDAIKPVYVPRFGAELALTVGGPTFIDVMPKTTNKGNGLKQLGAVLHIAPESMMALGDTNNDIEMMQTVGYPVLVDNATPNMWQYGKYHTKTNEERGVLEAIDRVLAGRLPDKIAQ</sequence>
<dbReference type="Pfam" id="PF08282">
    <property type="entry name" value="Hydrolase_3"/>
    <property type="match status" value="1"/>
</dbReference>
<dbReference type="SUPFAM" id="SSF56784">
    <property type="entry name" value="HAD-like"/>
    <property type="match status" value="1"/>
</dbReference>
<dbReference type="PANTHER" id="PTHR10000">
    <property type="entry name" value="PHOSPHOSERINE PHOSPHATASE"/>
    <property type="match status" value="1"/>
</dbReference>
<dbReference type="SFLD" id="SFLDS00003">
    <property type="entry name" value="Haloacid_Dehalogenase"/>
    <property type="match status" value="1"/>
</dbReference>
<dbReference type="InterPro" id="IPR036412">
    <property type="entry name" value="HAD-like_sf"/>
</dbReference>
<dbReference type="Proteomes" id="UP000050865">
    <property type="component" value="Unassembled WGS sequence"/>
</dbReference>
<organism evidence="1 2">
    <name type="scientific">Lacticaseibacillus camelliae DSM 22697 = JCM 13995</name>
    <dbReference type="NCBI Taxonomy" id="1423730"/>
    <lineage>
        <taxon>Bacteria</taxon>
        <taxon>Bacillati</taxon>
        <taxon>Bacillota</taxon>
        <taxon>Bacilli</taxon>
        <taxon>Lactobacillales</taxon>
        <taxon>Lactobacillaceae</taxon>
        <taxon>Lacticaseibacillus</taxon>
    </lineage>
</organism>
<dbReference type="PANTHER" id="PTHR10000:SF8">
    <property type="entry name" value="HAD SUPERFAMILY HYDROLASE-LIKE, TYPE 3"/>
    <property type="match status" value="1"/>
</dbReference>
<dbReference type="GO" id="GO:0005829">
    <property type="term" value="C:cytosol"/>
    <property type="evidence" value="ECO:0007669"/>
    <property type="project" value="TreeGrafter"/>
</dbReference>